<dbReference type="FunFam" id="3.40.50.2000:FF:000037">
    <property type="entry name" value="Glycosyltransferase"/>
    <property type="match status" value="1"/>
</dbReference>
<gene>
    <name evidence="4" type="ORF">CRG98_029292</name>
</gene>
<evidence type="ECO:0000256" key="2">
    <source>
        <dbReference type="ARBA" id="ARBA00022676"/>
    </source>
</evidence>
<evidence type="ECO:0008006" key="6">
    <source>
        <dbReference type="Google" id="ProtNLM"/>
    </source>
</evidence>
<keyword evidence="2" id="KW-0328">Glycosyltransferase</keyword>
<comment type="similarity">
    <text evidence="1">Belongs to the UDP-glycosyltransferase family.</text>
</comment>
<dbReference type="PANTHER" id="PTHR48049:SF57">
    <property type="entry name" value="UDP-GLYCOSYLTRANSFERASE 91C1-LIKE"/>
    <property type="match status" value="1"/>
</dbReference>
<dbReference type="AlphaFoldDB" id="A0A2I0J264"/>
<evidence type="ECO:0000313" key="4">
    <source>
        <dbReference type="EMBL" id="PKI50321.1"/>
    </source>
</evidence>
<dbReference type="CDD" id="cd03784">
    <property type="entry name" value="GT1_Gtf-like"/>
    <property type="match status" value="1"/>
</dbReference>
<dbReference type="PANTHER" id="PTHR48049">
    <property type="entry name" value="GLYCOSYLTRANSFERASE"/>
    <property type="match status" value="1"/>
</dbReference>
<evidence type="ECO:0000256" key="3">
    <source>
        <dbReference type="ARBA" id="ARBA00022679"/>
    </source>
</evidence>
<evidence type="ECO:0000256" key="1">
    <source>
        <dbReference type="ARBA" id="ARBA00009995"/>
    </source>
</evidence>
<organism evidence="4 5">
    <name type="scientific">Punica granatum</name>
    <name type="common">Pomegranate</name>
    <dbReference type="NCBI Taxonomy" id="22663"/>
    <lineage>
        <taxon>Eukaryota</taxon>
        <taxon>Viridiplantae</taxon>
        <taxon>Streptophyta</taxon>
        <taxon>Embryophyta</taxon>
        <taxon>Tracheophyta</taxon>
        <taxon>Spermatophyta</taxon>
        <taxon>Magnoliopsida</taxon>
        <taxon>eudicotyledons</taxon>
        <taxon>Gunneridae</taxon>
        <taxon>Pentapetalae</taxon>
        <taxon>rosids</taxon>
        <taxon>malvids</taxon>
        <taxon>Myrtales</taxon>
        <taxon>Lythraceae</taxon>
        <taxon>Punica</taxon>
    </lineage>
</organism>
<dbReference type="InterPro" id="IPR050481">
    <property type="entry name" value="UDP-glycosyltransf_plant"/>
</dbReference>
<keyword evidence="3" id="KW-0808">Transferase</keyword>
<dbReference type="FunFam" id="3.40.50.2000:FF:000088">
    <property type="entry name" value="Glycosyltransferase"/>
    <property type="match status" value="1"/>
</dbReference>
<name>A0A2I0J264_PUNGR</name>
<dbReference type="EMBL" id="PGOL01002136">
    <property type="protein sequence ID" value="PKI50321.1"/>
    <property type="molecule type" value="Genomic_DNA"/>
</dbReference>
<reference evidence="4 5" key="1">
    <citation type="submission" date="2017-11" db="EMBL/GenBank/DDBJ databases">
        <title>De-novo sequencing of pomegranate (Punica granatum L.) genome.</title>
        <authorList>
            <person name="Akparov Z."/>
            <person name="Amiraslanov A."/>
            <person name="Hajiyeva S."/>
            <person name="Abbasov M."/>
            <person name="Kaur K."/>
            <person name="Hamwieh A."/>
            <person name="Solovyev V."/>
            <person name="Salamov A."/>
            <person name="Braich B."/>
            <person name="Kosarev P."/>
            <person name="Mahmoud A."/>
            <person name="Hajiyev E."/>
            <person name="Babayeva S."/>
            <person name="Izzatullayeva V."/>
            <person name="Mammadov A."/>
            <person name="Mammadov A."/>
            <person name="Sharifova S."/>
            <person name="Ojaghi J."/>
            <person name="Eynullazada K."/>
            <person name="Bayramov B."/>
            <person name="Abdulazimova A."/>
            <person name="Shahmuradov I."/>
        </authorList>
    </citation>
    <scope>NUCLEOTIDE SEQUENCE [LARGE SCALE GENOMIC DNA]</scope>
    <source>
        <strain evidence="5">cv. AG2017</strain>
        <tissue evidence="4">Leaf</tissue>
    </source>
</reference>
<comment type="caution">
    <text evidence="4">The sequence shown here is derived from an EMBL/GenBank/DDBJ whole genome shotgun (WGS) entry which is preliminary data.</text>
</comment>
<dbReference type="Pfam" id="PF00201">
    <property type="entry name" value="UDPGT"/>
    <property type="match status" value="1"/>
</dbReference>
<dbReference type="STRING" id="22663.A0A2I0J264"/>
<protein>
    <recommendedName>
        <fullName evidence="6">UDP-rhamnose:rhamnosyltransferase 1</fullName>
    </recommendedName>
</protein>
<dbReference type="Gene3D" id="3.40.50.2000">
    <property type="entry name" value="Glycogen Phosphorylase B"/>
    <property type="match status" value="2"/>
</dbReference>
<accession>A0A2I0J264</accession>
<evidence type="ECO:0000313" key="5">
    <source>
        <dbReference type="Proteomes" id="UP000233551"/>
    </source>
</evidence>
<dbReference type="SUPFAM" id="SSF53756">
    <property type="entry name" value="UDP-Glycosyltransferase/glycogen phosphorylase"/>
    <property type="match status" value="1"/>
</dbReference>
<dbReference type="InterPro" id="IPR002213">
    <property type="entry name" value="UDP_glucos_trans"/>
</dbReference>
<dbReference type="Proteomes" id="UP000233551">
    <property type="component" value="Unassembled WGS sequence"/>
</dbReference>
<keyword evidence="5" id="KW-1185">Reference proteome</keyword>
<dbReference type="GO" id="GO:0035251">
    <property type="term" value="F:UDP-glucosyltransferase activity"/>
    <property type="evidence" value="ECO:0007669"/>
    <property type="project" value="InterPro"/>
</dbReference>
<proteinExistence type="inferred from homology"/>
<sequence>MARNLHVVMLPWSAFGHIIPFFHLSVSLARNGVHVTFVSTPRNIERLPKFPPDVSNSRLDLVKLPLPQLEGNPLPEGAEASVDIPFEKIQYQKVAFDGLKHPLEQLIISESPDWIIIDFVSHWMVEIARGIPIAYFCVFSAASNVFLGPPESLSNDGVKRLRPSSESLTVQPPWVDFPSSLALHGHESAHFYAGFYGDNASGISDACRVAKVLQSCDLVAFRSCMEYEGKYLKLYEKLIHKKVIPVGLLPPDRPEGLHFLWALRRPIWAAHEDEVLPDGFVERTCSRGIVCMGWVPQMEILAHPSIGASLFHAGWGSVIEILQFGHCLVILPLIIDQPLNARMLVERGLAIEVERRGDGSFTGNEISTALRLAMVSDEGRELRANARDAAKMFGNHELHQQYARKFVEYLKNNVRKKTLD</sequence>